<feature type="transmembrane region" description="Helical" evidence="5">
    <location>
        <begin position="212"/>
        <end position="234"/>
    </location>
</feature>
<feature type="transmembrane region" description="Helical" evidence="5">
    <location>
        <begin position="88"/>
        <end position="108"/>
    </location>
</feature>
<organism evidence="7">
    <name type="scientific">marine sediment metagenome</name>
    <dbReference type="NCBI Taxonomy" id="412755"/>
    <lineage>
        <taxon>unclassified sequences</taxon>
        <taxon>metagenomes</taxon>
        <taxon>ecological metagenomes</taxon>
    </lineage>
</organism>
<accession>A0A0F9AFK4</accession>
<evidence type="ECO:0000256" key="3">
    <source>
        <dbReference type="ARBA" id="ARBA00022989"/>
    </source>
</evidence>
<comment type="caution">
    <text evidence="7">The sequence shown here is derived from an EMBL/GenBank/DDBJ whole genome shotgun (WGS) entry which is preliminary data.</text>
</comment>
<dbReference type="AlphaFoldDB" id="A0A0F9AFK4"/>
<reference evidence="7" key="1">
    <citation type="journal article" date="2015" name="Nature">
        <title>Complex archaea that bridge the gap between prokaryotes and eukaryotes.</title>
        <authorList>
            <person name="Spang A."/>
            <person name="Saw J.H."/>
            <person name="Jorgensen S.L."/>
            <person name="Zaremba-Niedzwiedzka K."/>
            <person name="Martijn J."/>
            <person name="Lind A.E."/>
            <person name="van Eijk R."/>
            <person name="Schleper C."/>
            <person name="Guy L."/>
            <person name="Ettema T.J."/>
        </authorList>
    </citation>
    <scope>NUCLEOTIDE SEQUENCE</scope>
</reference>
<dbReference type="GO" id="GO:0016020">
    <property type="term" value="C:membrane"/>
    <property type="evidence" value="ECO:0007669"/>
    <property type="project" value="UniProtKB-SubCell"/>
</dbReference>
<keyword evidence="3 5" id="KW-1133">Transmembrane helix</keyword>
<dbReference type="PANTHER" id="PTHR37422">
    <property type="entry name" value="TEICHURONIC ACID BIOSYNTHESIS PROTEIN TUAE"/>
    <property type="match status" value="1"/>
</dbReference>
<evidence type="ECO:0000259" key="6">
    <source>
        <dbReference type="Pfam" id="PF04932"/>
    </source>
</evidence>
<evidence type="ECO:0000256" key="2">
    <source>
        <dbReference type="ARBA" id="ARBA00022692"/>
    </source>
</evidence>
<protein>
    <recommendedName>
        <fullName evidence="6">O-antigen ligase-related domain-containing protein</fullName>
    </recommendedName>
</protein>
<name>A0A0F9AFK4_9ZZZZ</name>
<dbReference type="PANTHER" id="PTHR37422:SF13">
    <property type="entry name" value="LIPOPOLYSACCHARIDE BIOSYNTHESIS PROTEIN PA4999-RELATED"/>
    <property type="match status" value="1"/>
</dbReference>
<feature type="non-terminal residue" evidence="7">
    <location>
        <position position="1"/>
    </location>
</feature>
<dbReference type="InterPro" id="IPR051533">
    <property type="entry name" value="WaaL-like"/>
</dbReference>
<feature type="transmembrane region" description="Helical" evidence="5">
    <location>
        <begin position="175"/>
        <end position="192"/>
    </location>
</feature>
<comment type="subcellular location">
    <subcellularLocation>
        <location evidence="1">Membrane</location>
        <topology evidence="1">Multi-pass membrane protein</topology>
    </subcellularLocation>
</comment>
<evidence type="ECO:0000256" key="5">
    <source>
        <dbReference type="SAM" id="Phobius"/>
    </source>
</evidence>
<feature type="transmembrane region" description="Helical" evidence="5">
    <location>
        <begin position="64"/>
        <end position="81"/>
    </location>
</feature>
<dbReference type="Pfam" id="PF04932">
    <property type="entry name" value="Wzy_C"/>
    <property type="match status" value="1"/>
</dbReference>
<proteinExistence type="predicted"/>
<keyword evidence="2 5" id="KW-0812">Transmembrane</keyword>
<dbReference type="EMBL" id="LAZR01042928">
    <property type="protein sequence ID" value="KKL08309.1"/>
    <property type="molecule type" value="Genomic_DNA"/>
</dbReference>
<feature type="domain" description="O-antigen ligase-related" evidence="6">
    <location>
        <begin position="50"/>
        <end position="184"/>
    </location>
</feature>
<feature type="transmembrane region" description="Helical" evidence="5">
    <location>
        <begin position="20"/>
        <end position="36"/>
    </location>
</feature>
<evidence type="ECO:0000313" key="7">
    <source>
        <dbReference type="EMBL" id="KKL08309.1"/>
    </source>
</evidence>
<evidence type="ECO:0000256" key="4">
    <source>
        <dbReference type="ARBA" id="ARBA00023136"/>
    </source>
</evidence>
<keyword evidence="4 5" id="KW-0472">Membrane</keyword>
<evidence type="ECO:0000256" key="1">
    <source>
        <dbReference type="ARBA" id="ARBA00004141"/>
    </source>
</evidence>
<dbReference type="InterPro" id="IPR007016">
    <property type="entry name" value="O-antigen_ligase-rel_domated"/>
</dbReference>
<feature type="transmembrane region" description="Helical" evidence="5">
    <location>
        <begin position="41"/>
        <end position="58"/>
    </location>
</feature>
<gene>
    <name evidence="7" type="ORF">LCGC14_2577140</name>
</gene>
<sequence>FYRGQLQELGGPDFKGSNPFALQMGVALAFTAAAFLRGKLAVRICLALVASMILNTIIMTRGRGAFLALIAGAITALVSVARTKRRIVVIALLLGVVSLVRLADVGYWQRIVTIKTVEDRSALSRFEVWKAGLTMLKDYPLGVGPGNFSVVIGNYDRRHVGRDAHNTFVRCACELGLPGLVMLVVILGKAYVRMWRVREFVSRNPRYEEVGLGALALLVAITIYLVGGLTSTMLYVEGMWWLMGLAISLGRIVDNLAAEKSGEIRTSKDRSISPGMGNSYNHLEAKEG</sequence>